<dbReference type="Proteomes" id="UP001172684">
    <property type="component" value="Unassembled WGS sequence"/>
</dbReference>
<dbReference type="InterPro" id="IPR027372">
    <property type="entry name" value="Phytase-like_dom"/>
</dbReference>
<accession>A0ABQ9NQ11</accession>
<evidence type="ECO:0000313" key="3">
    <source>
        <dbReference type="EMBL" id="KAJ9661458.1"/>
    </source>
</evidence>
<feature type="chain" id="PRO_5046538552" description="Phytase-like domain-containing protein" evidence="1">
    <location>
        <begin position="21"/>
        <end position="518"/>
    </location>
</feature>
<name>A0ABQ9NQ11_9PEZI</name>
<evidence type="ECO:0000256" key="1">
    <source>
        <dbReference type="SAM" id="SignalP"/>
    </source>
</evidence>
<keyword evidence="1" id="KW-0732">Signal</keyword>
<organism evidence="3 4">
    <name type="scientific">Coniosporium apollinis</name>
    <dbReference type="NCBI Taxonomy" id="61459"/>
    <lineage>
        <taxon>Eukaryota</taxon>
        <taxon>Fungi</taxon>
        <taxon>Dikarya</taxon>
        <taxon>Ascomycota</taxon>
        <taxon>Pezizomycotina</taxon>
        <taxon>Dothideomycetes</taxon>
        <taxon>Dothideomycetes incertae sedis</taxon>
        <taxon>Coniosporium</taxon>
    </lineage>
</organism>
<dbReference type="SUPFAM" id="SSF63825">
    <property type="entry name" value="YWTD domain"/>
    <property type="match status" value="1"/>
</dbReference>
<dbReference type="PANTHER" id="PTHR37957:SF1">
    <property type="entry name" value="PHYTASE-LIKE DOMAIN-CONTAINING PROTEIN"/>
    <property type="match status" value="1"/>
</dbReference>
<keyword evidence="4" id="KW-1185">Reference proteome</keyword>
<proteinExistence type="predicted"/>
<reference evidence="3" key="1">
    <citation type="submission" date="2022-10" db="EMBL/GenBank/DDBJ databases">
        <title>Culturing micro-colonial fungi from biological soil crusts in the Mojave desert and describing Neophaeococcomyces mojavensis, and introducing the new genera and species Taxawa tesnikishii.</title>
        <authorList>
            <person name="Kurbessoian T."/>
            <person name="Stajich J.E."/>
        </authorList>
    </citation>
    <scope>NUCLEOTIDE SEQUENCE</scope>
    <source>
        <strain evidence="3">TK_1</strain>
    </source>
</reference>
<gene>
    <name evidence="3" type="ORF">H2201_006489</name>
</gene>
<comment type="caution">
    <text evidence="3">The sequence shown here is derived from an EMBL/GenBank/DDBJ whole genome shotgun (WGS) entry which is preliminary data.</text>
</comment>
<evidence type="ECO:0000313" key="4">
    <source>
        <dbReference type="Proteomes" id="UP001172684"/>
    </source>
</evidence>
<evidence type="ECO:0000259" key="2">
    <source>
        <dbReference type="Pfam" id="PF13449"/>
    </source>
</evidence>
<dbReference type="Pfam" id="PF13449">
    <property type="entry name" value="Phytase-like"/>
    <property type="match status" value="1"/>
</dbReference>
<dbReference type="EMBL" id="JAPDRL010000057">
    <property type="protein sequence ID" value="KAJ9661458.1"/>
    <property type="molecule type" value="Genomic_DNA"/>
</dbReference>
<protein>
    <recommendedName>
        <fullName evidence="2">Phytase-like domain-containing protein</fullName>
    </recommendedName>
</protein>
<dbReference type="PANTHER" id="PTHR37957">
    <property type="entry name" value="BLR7070 PROTEIN"/>
    <property type="match status" value="1"/>
</dbReference>
<feature type="signal peptide" evidence="1">
    <location>
        <begin position="1"/>
        <end position="20"/>
    </location>
</feature>
<feature type="domain" description="Phytase-like" evidence="2">
    <location>
        <begin position="83"/>
        <end position="471"/>
    </location>
</feature>
<sequence>MLTSTLVIAVLAAAFPASYAQSSSSPVVSTTCNGKPYVYQELAGYGSLPGNARDRFGDTLGGIGSSIALESGSWRKRGQSYEGIMWTLPDRGWNTEGTLNYQTRVHQFKITFTPNTSATLSNPAPPNLQLQYLDSVAFTGPDGTPATGLDADATGSLSYNGFPPLPAATYEGDGFGDPGPGGKRISMDCEGLVLGRDGSIWVSDEYGPYIYRFNRRGRMVAAIRPPDAFVPRRNGTVSFNSDTPPVYDPEREIIPQLPESGRNNNQGLEGMTVSPDGNTLYILMQSALIQDGGATSSNRRYTRLLIYDISGRHPKHIAEHVVPLPTFASGSSTRVAAQSEILYISKTQFLILARDSGAGRGQDESLSLYRHADVFDISNATNVMSAQNDAVNGSIASAAGVLKAGVVPATYCSFLDFNINEQLGRFGLHNGGEQDAGLLNEKWEGLALAPVDGAGGKDGEYFLFSFSDNDFITQDGYIRGGTLPYADSSGFNLDNQALVFKVKVPVSRSGGKRPHKSW</sequence>